<dbReference type="Gene3D" id="3.30.160.60">
    <property type="entry name" value="Classic Zinc Finger"/>
    <property type="match status" value="1"/>
</dbReference>
<gene>
    <name evidence="10" type="ORF">MPDQ_004142</name>
</gene>
<evidence type="ECO:0000256" key="6">
    <source>
        <dbReference type="ARBA" id="ARBA00023242"/>
    </source>
</evidence>
<dbReference type="CDD" id="cd12148">
    <property type="entry name" value="fungal_TF_MHR"/>
    <property type="match status" value="1"/>
</dbReference>
<evidence type="ECO:0000256" key="5">
    <source>
        <dbReference type="ARBA" id="ARBA00022833"/>
    </source>
</evidence>
<dbReference type="GO" id="GO:0000785">
    <property type="term" value="C:chromatin"/>
    <property type="evidence" value="ECO:0007669"/>
    <property type="project" value="TreeGrafter"/>
</dbReference>
<dbReference type="Pfam" id="PF04082">
    <property type="entry name" value="Fungal_trans"/>
    <property type="match status" value="1"/>
</dbReference>
<dbReference type="PROSITE" id="PS50157">
    <property type="entry name" value="ZINC_FINGER_C2H2_2"/>
    <property type="match status" value="2"/>
</dbReference>
<feature type="compositionally biased region" description="Low complexity" evidence="8">
    <location>
        <begin position="121"/>
        <end position="130"/>
    </location>
</feature>
<name>A0A507QJR9_MONPU</name>
<evidence type="ECO:0000256" key="4">
    <source>
        <dbReference type="ARBA" id="ARBA00022771"/>
    </source>
</evidence>
<dbReference type="STRING" id="5098.A0A507QJR9"/>
<evidence type="ECO:0000256" key="8">
    <source>
        <dbReference type="SAM" id="MobiDB-lite"/>
    </source>
</evidence>
<dbReference type="GO" id="GO:0006351">
    <property type="term" value="P:DNA-templated transcription"/>
    <property type="evidence" value="ECO:0007669"/>
    <property type="project" value="InterPro"/>
</dbReference>
<dbReference type="GO" id="GO:0008270">
    <property type="term" value="F:zinc ion binding"/>
    <property type="evidence" value="ECO:0007669"/>
    <property type="project" value="UniProtKB-KW"/>
</dbReference>
<keyword evidence="11" id="KW-1185">Reference proteome</keyword>
<keyword evidence="2" id="KW-0479">Metal-binding</keyword>
<proteinExistence type="predicted"/>
<feature type="compositionally biased region" description="Polar residues" evidence="8">
    <location>
        <begin position="147"/>
        <end position="163"/>
    </location>
</feature>
<dbReference type="SMART" id="SM00355">
    <property type="entry name" value="ZnF_C2H2"/>
    <property type="match status" value="2"/>
</dbReference>
<comment type="caution">
    <text evidence="10">The sequence shown here is derived from an EMBL/GenBank/DDBJ whole genome shotgun (WGS) entry which is preliminary data.</text>
</comment>
<comment type="subcellular location">
    <subcellularLocation>
        <location evidence="1">Nucleus</location>
    </subcellularLocation>
</comment>
<dbReference type="GO" id="GO:0005634">
    <property type="term" value="C:nucleus"/>
    <property type="evidence" value="ECO:0007669"/>
    <property type="project" value="UniProtKB-SubCell"/>
</dbReference>
<dbReference type="EMBL" id="VIFY01000260">
    <property type="protein sequence ID" value="TQB68053.1"/>
    <property type="molecule type" value="Genomic_DNA"/>
</dbReference>
<evidence type="ECO:0000256" key="2">
    <source>
        <dbReference type="ARBA" id="ARBA00022723"/>
    </source>
</evidence>
<dbReference type="InterPro" id="IPR051059">
    <property type="entry name" value="VerF-like"/>
</dbReference>
<sequence length="930" mass="102308">MPSSSSPSSSSSRSHSATLPKSHICQIDGCGKSFTRAEHLRRHALNHEVEDNSCERCGVHFSRTDLLGMHMIRHAKRDEEAGGPGLGVLDTRKRTRRLPDGTIVTRPTKRQSRANSGKTANGSGSRSNSNDNHHNPIQPASPVYSRPSHSGASASEPSVSLSDCPTGLHHHYDMPPDGAPVSPPRSTNMSGLSSTMSLENEPLDENVGIDTSESLLAPMMPGGPYEPFVEPIAGQFDVADGAWQTNATLPPSSMDMDYEDTFNLDTATSFNMPFATTHNYNWLFDASSLNDAFKVDEALLSTGLSNFVEPVPDMWSQPLCKSAEQPSRMRPDPVTSTNDLMLFQADRNLAAPCGQSIPAPQVDAWQCSGLSQSADFDWMGPAVPVDPPKPLLPCITEEVRARILDLVAQACPTTMDGSPIDHASPLLSLAALQSYCDLFFTRFNTSYPIIHKATFDPSKVERLLLAAVISLGATYSSRDAHRLAVAIHDILRNLVFAHAGFSADPDLWVLQTMVLIDCFGKSRAGQKQRDMAQLFHCVLIKLIRRSDCTAIRTSPAKPDLQDLDLEWRRAMDVEQRKRLAILCFMWDTQHATLFSQSLCMSAFEIRSSLACDSGTWEAESAEEWHRNSQREGLQSHLPFLNVLKAYITPNAMQRPRHLNALSRVLLLHGLMSIASDLKRRDQTTLRVESPDLVGAWKARISRSLDLWKADFDADCMNMKLNVLSDLRAFTGHKTSAHALYHTAQITLDVEVLDLQIFAGATHILGRVVTDSDVQRSRRAVMKWVNEDPRSAAKVARHASLILQDAVMNLNDWDDNDAFHYPWCLYLATLGCWAFHLPTSSSAGTAASEGSSSSSSNRALTDREAKNQMTALLVGMTTCNSLEELSSMAGKFSTNGLTAVMAKQLAIVRWAIVHDAMKVLMNLSSPGGKFW</sequence>
<feature type="region of interest" description="Disordered" evidence="8">
    <location>
        <begin position="77"/>
        <end position="201"/>
    </location>
</feature>
<dbReference type="InterPro" id="IPR036236">
    <property type="entry name" value="Znf_C2H2_sf"/>
</dbReference>
<organism evidence="10 11">
    <name type="scientific">Monascus purpureus</name>
    <name type="common">Red mold</name>
    <name type="synonym">Monascus anka</name>
    <dbReference type="NCBI Taxonomy" id="5098"/>
    <lineage>
        <taxon>Eukaryota</taxon>
        <taxon>Fungi</taxon>
        <taxon>Dikarya</taxon>
        <taxon>Ascomycota</taxon>
        <taxon>Pezizomycotina</taxon>
        <taxon>Eurotiomycetes</taxon>
        <taxon>Eurotiomycetidae</taxon>
        <taxon>Eurotiales</taxon>
        <taxon>Aspergillaceae</taxon>
        <taxon>Monascus</taxon>
    </lineage>
</organism>
<keyword evidence="6" id="KW-0539">Nucleus</keyword>
<evidence type="ECO:0000313" key="11">
    <source>
        <dbReference type="Proteomes" id="UP000319663"/>
    </source>
</evidence>
<evidence type="ECO:0000256" key="1">
    <source>
        <dbReference type="ARBA" id="ARBA00004123"/>
    </source>
</evidence>
<protein>
    <recommendedName>
        <fullName evidence="9">C2H2-type domain-containing protein</fullName>
    </recommendedName>
</protein>
<reference evidence="10 11" key="1">
    <citation type="submission" date="2019-06" db="EMBL/GenBank/DDBJ databases">
        <title>Wine fermentation using esterase from Monascus purpureus.</title>
        <authorList>
            <person name="Geng C."/>
            <person name="Zhang Y."/>
        </authorList>
    </citation>
    <scope>NUCLEOTIDE SEQUENCE [LARGE SCALE GENOMIC DNA]</scope>
    <source>
        <strain evidence="10">HQ1</strain>
    </source>
</reference>
<feature type="compositionally biased region" description="Polar residues" evidence="8">
    <location>
        <begin position="184"/>
        <end position="198"/>
    </location>
</feature>
<evidence type="ECO:0000313" key="10">
    <source>
        <dbReference type="EMBL" id="TQB68053.1"/>
    </source>
</evidence>
<evidence type="ECO:0000259" key="9">
    <source>
        <dbReference type="PROSITE" id="PS50157"/>
    </source>
</evidence>
<dbReference type="Proteomes" id="UP000319663">
    <property type="component" value="Unassembled WGS sequence"/>
</dbReference>
<feature type="compositionally biased region" description="Low complexity" evidence="8">
    <location>
        <begin position="1"/>
        <end position="16"/>
    </location>
</feature>
<dbReference type="InterPro" id="IPR013087">
    <property type="entry name" value="Znf_C2H2_type"/>
</dbReference>
<dbReference type="SUPFAM" id="SSF57667">
    <property type="entry name" value="beta-beta-alpha zinc fingers"/>
    <property type="match status" value="1"/>
</dbReference>
<feature type="region of interest" description="Disordered" evidence="8">
    <location>
        <begin position="1"/>
        <end position="20"/>
    </location>
</feature>
<feature type="domain" description="C2H2-type" evidence="9">
    <location>
        <begin position="52"/>
        <end position="79"/>
    </location>
</feature>
<dbReference type="PANTHER" id="PTHR40626">
    <property type="entry name" value="MIP31509P"/>
    <property type="match status" value="1"/>
</dbReference>
<keyword evidence="3" id="KW-0677">Repeat</keyword>
<dbReference type="AlphaFoldDB" id="A0A507QJR9"/>
<dbReference type="InterPro" id="IPR007219">
    <property type="entry name" value="XnlR_reg_dom"/>
</dbReference>
<dbReference type="GO" id="GO:0000981">
    <property type="term" value="F:DNA-binding transcription factor activity, RNA polymerase II-specific"/>
    <property type="evidence" value="ECO:0007669"/>
    <property type="project" value="InterPro"/>
</dbReference>
<feature type="domain" description="C2H2-type" evidence="9">
    <location>
        <begin position="23"/>
        <end position="52"/>
    </location>
</feature>
<keyword evidence="4 7" id="KW-0863">Zinc-finger</keyword>
<dbReference type="GO" id="GO:0000978">
    <property type="term" value="F:RNA polymerase II cis-regulatory region sequence-specific DNA binding"/>
    <property type="evidence" value="ECO:0007669"/>
    <property type="project" value="InterPro"/>
</dbReference>
<evidence type="ECO:0000256" key="7">
    <source>
        <dbReference type="PROSITE-ProRule" id="PRU00042"/>
    </source>
</evidence>
<dbReference type="PANTHER" id="PTHR40626:SF18">
    <property type="entry name" value="NICOTINATE CATABOLISM CLUSTER-SPECIFIC TRANSCRIPTION FACTOR"/>
    <property type="match status" value="1"/>
</dbReference>
<keyword evidence="5" id="KW-0862">Zinc</keyword>
<dbReference type="PROSITE" id="PS00028">
    <property type="entry name" value="ZINC_FINGER_C2H2_1"/>
    <property type="match status" value="2"/>
</dbReference>
<accession>A0A507QJR9</accession>
<evidence type="ECO:0000256" key="3">
    <source>
        <dbReference type="ARBA" id="ARBA00022737"/>
    </source>
</evidence>